<dbReference type="Gene3D" id="2.60.40.10">
    <property type="entry name" value="Immunoglobulins"/>
    <property type="match status" value="1"/>
</dbReference>
<organism evidence="2">
    <name type="scientific">marine metagenome</name>
    <dbReference type="NCBI Taxonomy" id="408172"/>
    <lineage>
        <taxon>unclassified sequences</taxon>
        <taxon>metagenomes</taxon>
        <taxon>ecological metagenomes</taxon>
    </lineage>
</organism>
<feature type="non-terminal residue" evidence="2">
    <location>
        <position position="1"/>
    </location>
</feature>
<protein>
    <recommendedName>
        <fullName evidence="1">CARDB domain-containing protein</fullName>
    </recommendedName>
</protein>
<dbReference type="Pfam" id="PF07705">
    <property type="entry name" value="CARDB"/>
    <property type="match status" value="1"/>
</dbReference>
<evidence type="ECO:0000259" key="1">
    <source>
        <dbReference type="Pfam" id="PF07705"/>
    </source>
</evidence>
<name>A0A382IGK6_9ZZZZ</name>
<proteinExistence type="predicted"/>
<accession>A0A382IGK6</accession>
<dbReference type="EMBL" id="UINC01066762">
    <property type="protein sequence ID" value="SVB97791.1"/>
    <property type="molecule type" value="Genomic_DNA"/>
</dbReference>
<reference evidence="2" key="1">
    <citation type="submission" date="2018-05" db="EMBL/GenBank/DDBJ databases">
        <authorList>
            <person name="Lanie J.A."/>
            <person name="Ng W.-L."/>
            <person name="Kazmierczak K.M."/>
            <person name="Andrzejewski T.M."/>
            <person name="Davidsen T.M."/>
            <person name="Wayne K.J."/>
            <person name="Tettelin H."/>
            <person name="Glass J.I."/>
            <person name="Rusch D."/>
            <person name="Podicherti R."/>
            <person name="Tsui H.-C.T."/>
            <person name="Winkler M.E."/>
        </authorList>
    </citation>
    <scope>NUCLEOTIDE SEQUENCE</scope>
</reference>
<gene>
    <name evidence="2" type="ORF">METZ01_LOCUS250645</name>
</gene>
<sequence length="446" mass="49307">YFTLSQDSGDSWSDDYVITDGHALNYAKMGLVMNIQEDGTPKTYFGYTEDTNIAGETYDDVDIYIRATSDMGYPTNPAIDVGNLGFGNSWDWAGEFNQGNSPVVWKNDDDPGAVRSFKDALEFALQNGRDNDHGDVDEYGVEMLRIPLIVTSDTDGRVRLSELKIEYTVEFLVDQDLLVNRLNALVDNTDDSETVAETKFSVKSSTNGKVILKDLQIVSAEADLSITQMDFSNSDPKEGSDLIITVHIENKGEGDASADITWWYDSDNVIGSRTLTGIESGSTKTVSVIWTDIPSGNHEIKASIVDSIPDDKTQGSEDTISESINVDEADPVIITTFNFKGIPVDESEIEWEITIENEGDKYGNILFSIYEDEFDEDNLVYESPTTKINVGAIKDFSGTWMAKAGIEQFYLEVLDIDTGEILNGDGDGEYIDISIHKMPELTVSNI</sequence>
<evidence type="ECO:0000313" key="2">
    <source>
        <dbReference type="EMBL" id="SVB97791.1"/>
    </source>
</evidence>
<dbReference type="AlphaFoldDB" id="A0A382IGK6"/>
<dbReference type="InterPro" id="IPR011635">
    <property type="entry name" value="CARDB"/>
</dbReference>
<feature type="non-terminal residue" evidence="2">
    <location>
        <position position="446"/>
    </location>
</feature>
<feature type="domain" description="CARDB" evidence="1">
    <location>
        <begin position="222"/>
        <end position="304"/>
    </location>
</feature>
<dbReference type="InterPro" id="IPR013783">
    <property type="entry name" value="Ig-like_fold"/>
</dbReference>